<evidence type="ECO:0000256" key="2">
    <source>
        <dbReference type="ARBA" id="ARBA00022729"/>
    </source>
</evidence>
<proteinExistence type="inferred from homology"/>
<feature type="signal peptide" evidence="3">
    <location>
        <begin position="1"/>
        <end position="24"/>
    </location>
</feature>
<dbReference type="CDD" id="cd06342">
    <property type="entry name" value="PBP1_ABC_LIVBP-like"/>
    <property type="match status" value="1"/>
</dbReference>
<feature type="domain" description="Leucine-binding protein" evidence="4">
    <location>
        <begin position="36"/>
        <end position="378"/>
    </location>
</feature>
<evidence type="ECO:0000256" key="1">
    <source>
        <dbReference type="ARBA" id="ARBA00010062"/>
    </source>
</evidence>
<dbReference type="PANTHER" id="PTHR47151:SF2">
    <property type="entry name" value="AMINO ACID BINDING PROTEIN"/>
    <property type="match status" value="1"/>
</dbReference>
<dbReference type="PANTHER" id="PTHR47151">
    <property type="entry name" value="LEU/ILE/VAL-BINDING ABC TRANSPORTER SUBUNIT"/>
    <property type="match status" value="1"/>
</dbReference>
<dbReference type="Pfam" id="PF13458">
    <property type="entry name" value="Peripla_BP_6"/>
    <property type="match status" value="1"/>
</dbReference>
<sequence>MQKILFGRIALAGFMLLGAAQAGAAVTSAPERVQVVRIGFSGPLTGPNAAIGVDALNGMQIAVDRLNQQGIEIDGKSLRFETVVRDDQSDPQRGLEIARELAGSGISALLGPVNSGVALAVVKTYNDAQTPVLTAASNPKVTQAGQPYVFRIVASDGDIGAKMAQYASRNLKLRSVAVIDDGSPYAQGLIDAFQKSAKGLGMQSLQRELVPEQAAESVAADALQRIRDGGAQAVFIGAYSMQSGRLIKLMRQMKIDVPVMGGDALCSAAVAKVAGDAVKDNTYCVLGGAWLTKAADGAVFAAGFQRKFGRVPDVYAASYFDGVMLLAQAIKSTGSLEGSQLMSALARTRYKGITASYEFNAQRDLKESTVTILRFKGGELSPLASF</sequence>
<dbReference type="RefSeq" id="WP_079217233.1">
    <property type="nucleotide sequence ID" value="NZ_CP018845.1"/>
</dbReference>
<name>A0ABX2M032_9BURK</name>
<dbReference type="InterPro" id="IPR028081">
    <property type="entry name" value="Leu-bd"/>
</dbReference>
<organism evidence="5 6">
    <name type="scientific">Herbaspirillum robiniae</name>
    <dbReference type="NCBI Taxonomy" id="2014887"/>
    <lineage>
        <taxon>Bacteria</taxon>
        <taxon>Pseudomonadati</taxon>
        <taxon>Pseudomonadota</taxon>
        <taxon>Betaproteobacteria</taxon>
        <taxon>Burkholderiales</taxon>
        <taxon>Oxalobacteraceae</taxon>
        <taxon>Herbaspirillum</taxon>
    </lineage>
</organism>
<evidence type="ECO:0000259" key="4">
    <source>
        <dbReference type="Pfam" id="PF13458"/>
    </source>
</evidence>
<gene>
    <name evidence="5" type="ORF">HNO84_19190</name>
</gene>
<evidence type="ECO:0000256" key="3">
    <source>
        <dbReference type="SAM" id="SignalP"/>
    </source>
</evidence>
<evidence type="ECO:0000313" key="6">
    <source>
        <dbReference type="Proteomes" id="UP000536746"/>
    </source>
</evidence>
<dbReference type="SUPFAM" id="SSF53822">
    <property type="entry name" value="Periplasmic binding protein-like I"/>
    <property type="match status" value="1"/>
</dbReference>
<protein>
    <submittedName>
        <fullName evidence="5">Branched-chain amino acid ABC transporter substrate-binding protein</fullName>
    </submittedName>
</protein>
<dbReference type="EMBL" id="JABFMT010000027">
    <property type="protein sequence ID" value="NUU03741.1"/>
    <property type="molecule type" value="Genomic_DNA"/>
</dbReference>
<comment type="caution">
    <text evidence="5">The sequence shown here is derived from an EMBL/GenBank/DDBJ whole genome shotgun (WGS) entry which is preliminary data.</text>
</comment>
<reference evidence="5 6" key="1">
    <citation type="journal article" date="2020" name="Front. Plant Sci.">
        <title>Isolation of Rhizosphere Bacteria That Improve Quality and Water Stress Tolerance in Greenhouse Ornamentals.</title>
        <authorList>
            <person name="Nordstedt N.P."/>
            <person name="Jones M.L."/>
        </authorList>
    </citation>
    <scope>NUCLEOTIDE SEQUENCE [LARGE SCALE GENOMIC DNA]</scope>
    <source>
        <strain evidence="5 6">C6C2</strain>
    </source>
</reference>
<dbReference type="Gene3D" id="3.40.50.2300">
    <property type="match status" value="2"/>
</dbReference>
<keyword evidence="6" id="KW-1185">Reference proteome</keyword>
<feature type="chain" id="PRO_5045146607" evidence="3">
    <location>
        <begin position="25"/>
        <end position="386"/>
    </location>
</feature>
<dbReference type="Proteomes" id="UP000536746">
    <property type="component" value="Unassembled WGS sequence"/>
</dbReference>
<dbReference type="InterPro" id="IPR028082">
    <property type="entry name" value="Peripla_BP_I"/>
</dbReference>
<accession>A0ABX2M032</accession>
<comment type="similarity">
    <text evidence="1">Belongs to the leucine-binding protein family.</text>
</comment>
<keyword evidence="2 3" id="KW-0732">Signal</keyword>
<evidence type="ECO:0000313" key="5">
    <source>
        <dbReference type="EMBL" id="NUU03741.1"/>
    </source>
</evidence>